<sequence length="67" mass="7919">MAKKKTYTLAELVSQCDPDAPFPKELRDWEEAESFGREKLMDENQRRIDIEEDRREEPGIPINPDKL</sequence>
<evidence type="ECO:0000313" key="3">
    <source>
        <dbReference type="Proteomes" id="UP000252995"/>
    </source>
</evidence>
<feature type="region of interest" description="Disordered" evidence="1">
    <location>
        <begin position="33"/>
        <end position="67"/>
    </location>
</feature>
<feature type="compositionally biased region" description="Basic and acidic residues" evidence="1">
    <location>
        <begin position="33"/>
        <end position="58"/>
    </location>
</feature>
<dbReference type="OrthoDB" id="9795766at2"/>
<name>A0A366GLG1_9GAMM</name>
<gene>
    <name evidence="2" type="ORF">DET50_113114</name>
</gene>
<dbReference type="Proteomes" id="UP000252995">
    <property type="component" value="Unassembled WGS sequence"/>
</dbReference>
<organism evidence="2 3">
    <name type="scientific">Marinobacter pelagius</name>
    <dbReference type="NCBI Taxonomy" id="379482"/>
    <lineage>
        <taxon>Bacteria</taxon>
        <taxon>Pseudomonadati</taxon>
        <taxon>Pseudomonadota</taxon>
        <taxon>Gammaproteobacteria</taxon>
        <taxon>Pseudomonadales</taxon>
        <taxon>Marinobacteraceae</taxon>
        <taxon>Marinobacter</taxon>
    </lineage>
</organism>
<dbReference type="EMBL" id="QNRO01000013">
    <property type="protein sequence ID" value="RBP27913.1"/>
    <property type="molecule type" value="Genomic_DNA"/>
</dbReference>
<evidence type="ECO:0000313" key="2">
    <source>
        <dbReference type="EMBL" id="RBP27913.1"/>
    </source>
</evidence>
<evidence type="ECO:0000256" key="1">
    <source>
        <dbReference type="SAM" id="MobiDB-lite"/>
    </source>
</evidence>
<reference evidence="2 3" key="1">
    <citation type="submission" date="2018-06" db="EMBL/GenBank/DDBJ databases">
        <title>Freshwater and sediment microbial communities from various areas in North America, analyzing microbe dynamics in response to fracking.</title>
        <authorList>
            <person name="Lamendella R."/>
        </authorList>
    </citation>
    <scope>NUCLEOTIDE SEQUENCE [LARGE SCALE GENOMIC DNA]</scope>
    <source>
        <strain evidence="2 3">114J</strain>
    </source>
</reference>
<protein>
    <submittedName>
        <fullName evidence="2">Uncharacterized protein</fullName>
    </submittedName>
</protein>
<accession>A0A366GLG1</accession>
<comment type="caution">
    <text evidence="2">The sequence shown here is derived from an EMBL/GenBank/DDBJ whole genome shotgun (WGS) entry which is preliminary data.</text>
</comment>
<dbReference type="AlphaFoldDB" id="A0A366GLG1"/>
<proteinExistence type="predicted"/>
<dbReference type="RefSeq" id="WP_113863176.1">
    <property type="nucleotide sequence ID" value="NZ_QNRO01000013.1"/>
</dbReference>